<comment type="caution">
    <text evidence="1">The sequence shown here is derived from an EMBL/GenBank/DDBJ whole genome shotgun (WGS) entry which is preliminary data.</text>
</comment>
<proteinExistence type="predicted"/>
<keyword evidence="2" id="KW-1185">Reference proteome</keyword>
<dbReference type="EMBL" id="QPFP01000003">
    <property type="protein sequence ID" value="TEB38149.1"/>
    <property type="molecule type" value="Genomic_DNA"/>
</dbReference>
<name>A0A4Y7TX55_COPMI</name>
<gene>
    <name evidence="1" type="ORF">FA13DRAFT_1785968</name>
</gene>
<protein>
    <submittedName>
        <fullName evidence="1">Uncharacterized protein</fullName>
    </submittedName>
</protein>
<evidence type="ECO:0000313" key="1">
    <source>
        <dbReference type="EMBL" id="TEB38149.1"/>
    </source>
</evidence>
<sequence length="196" mass="22548">MPMVTAIAAQRPLAHTEPFHVVEDDVLHAFTDSSCVHAPRLFYHQPRATDRLRRLYRPVFNGAALKIQRYEAEQDAAKRVDIERWMLDESLELLYASSRSRGLPHQLTKNLWKLMVSEERKQWQIEYSYPVWNPKVDPSAAVKQAKVLEKAREKAKDSQAFARNGLAALTEVIAMAEARDGLSLGRVMLKRKVRKL</sequence>
<evidence type="ECO:0000313" key="2">
    <source>
        <dbReference type="Proteomes" id="UP000298030"/>
    </source>
</evidence>
<dbReference type="Proteomes" id="UP000298030">
    <property type="component" value="Unassembled WGS sequence"/>
</dbReference>
<dbReference type="AlphaFoldDB" id="A0A4Y7TX55"/>
<dbReference type="OrthoDB" id="2770090at2759"/>
<reference evidence="1 2" key="1">
    <citation type="journal article" date="2019" name="Nat. Ecol. Evol.">
        <title>Megaphylogeny resolves global patterns of mushroom evolution.</title>
        <authorList>
            <person name="Varga T."/>
            <person name="Krizsan K."/>
            <person name="Foldi C."/>
            <person name="Dima B."/>
            <person name="Sanchez-Garcia M."/>
            <person name="Sanchez-Ramirez S."/>
            <person name="Szollosi G.J."/>
            <person name="Szarkandi J.G."/>
            <person name="Papp V."/>
            <person name="Albert L."/>
            <person name="Andreopoulos W."/>
            <person name="Angelini C."/>
            <person name="Antonin V."/>
            <person name="Barry K.W."/>
            <person name="Bougher N.L."/>
            <person name="Buchanan P."/>
            <person name="Buyck B."/>
            <person name="Bense V."/>
            <person name="Catcheside P."/>
            <person name="Chovatia M."/>
            <person name="Cooper J."/>
            <person name="Damon W."/>
            <person name="Desjardin D."/>
            <person name="Finy P."/>
            <person name="Geml J."/>
            <person name="Haridas S."/>
            <person name="Hughes K."/>
            <person name="Justo A."/>
            <person name="Karasinski D."/>
            <person name="Kautmanova I."/>
            <person name="Kiss B."/>
            <person name="Kocsube S."/>
            <person name="Kotiranta H."/>
            <person name="LaButti K.M."/>
            <person name="Lechner B.E."/>
            <person name="Liimatainen K."/>
            <person name="Lipzen A."/>
            <person name="Lukacs Z."/>
            <person name="Mihaltcheva S."/>
            <person name="Morgado L.N."/>
            <person name="Niskanen T."/>
            <person name="Noordeloos M.E."/>
            <person name="Ohm R.A."/>
            <person name="Ortiz-Santana B."/>
            <person name="Ovrebo C."/>
            <person name="Racz N."/>
            <person name="Riley R."/>
            <person name="Savchenko A."/>
            <person name="Shiryaev A."/>
            <person name="Soop K."/>
            <person name="Spirin V."/>
            <person name="Szebenyi C."/>
            <person name="Tomsovsky M."/>
            <person name="Tulloss R.E."/>
            <person name="Uehling J."/>
            <person name="Grigoriev I.V."/>
            <person name="Vagvolgyi C."/>
            <person name="Papp T."/>
            <person name="Martin F.M."/>
            <person name="Miettinen O."/>
            <person name="Hibbett D.S."/>
            <person name="Nagy L.G."/>
        </authorList>
    </citation>
    <scope>NUCLEOTIDE SEQUENCE [LARGE SCALE GENOMIC DNA]</scope>
    <source>
        <strain evidence="1 2">FP101781</strain>
    </source>
</reference>
<accession>A0A4Y7TX55</accession>
<organism evidence="1 2">
    <name type="scientific">Coprinellus micaceus</name>
    <name type="common">Glistening ink-cap mushroom</name>
    <name type="synonym">Coprinus micaceus</name>
    <dbReference type="NCBI Taxonomy" id="71717"/>
    <lineage>
        <taxon>Eukaryota</taxon>
        <taxon>Fungi</taxon>
        <taxon>Dikarya</taxon>
        <taxon>Basidiomycota</taxon>
        <taxon>Agaricomycotina</taxon>
        <taxon>Agaricomycetes</taxon>
        <taxon>Agaricomycetidae</taxon>
        <taxon>Agaricales</taxon>
        <taxon>Agaricineae</taxon>
        <taxon>Psathyrellaceae</taxon>
        <taxon>Coprinellus</taxon>
    </lineage>
</organism>